<dbReference type="SMART" id="SM01234">
    <property type="entry name" value="Haemolytic"/>
    <property type="match status" value="1"/>
</dbReference>
<dbReference type="Pfam" id="PF01809">
    <property type="entry name" value="YidD"/>
    <property type="match status" value="1"/>
</dbReference>
<dbReference type="InterPro" id="IPR002696">
    <property type="entry name" value="Membr_insert_effic_factor_YidD"/>
</dbReference>
<comment type="similarity">
    <text evidence="1">Belongs to the UPF0161 family.</text>
</comment>
<dbReference type="PANTHER" id="PTHR33383">
    <property type="entry name" value="MEMBRANE PROTEIN INSERTION EFFICIENCY FACTOR-RELATED"/>
    <property type="match status" value="1"/>
</dbReference>
<evidence type="ECO:0000256" key="1">
    <source>
        <dbReference type="HAMAP-Rule" id="MF_00386"/>
    </source>
</evidence>
<dbReference type="AlphaFoldDB" id="A0A1F4VIU4"/>
<name>A0A1F4VIU4_UNCKA</name>
<keyword evidence="1" id="KW-1003">Cell membrane</keyword>
<dbReference type="EMBL" id="MEVN01000020">
    <property type="protein sequence ID" value="OGC57152.1"/>
    <property type="molecule type" value="Genomic_DNA"/>
</dbReference>
<dbReference type="GO" id="GO:0005886">
    <property type="term" value="C:plasma membrane"/>
    <property type="evidence" value="ECO:0007669"/>
    <property type="project" value="UniProtKB-SubCell"/>
</dbReference>
<dbReference type="Proteomes" id="UP000177763">
    <property type="component" value="Unassembled WGS sequence"/>
</dbReference>
<dbReference type="STRING" id="1802630.A3H26_02375"/>
<dbReference type="NCBIfam" id="TIGR00278">
    <property type="entry name" value="membrane protein insertion efficiency factor YidD"/>
    <property type="match status" value="1"/>
</dbReference>
<keyword evidence="1" id="KW-0472">Membrane</keyword>
<organism evidence="2 3">
    <name type="scientific">candidate division WWE3 bacterium RIFCSPLOWO2_12_FULL_36_10</name>
    <dbReference type="NCBI Taxonomy" id="1802630"/>
    <lineage>
        <taxon>Bacteria</taxon>
        <taxon>Katanobacteria</taxon>
    </lineage>
</organism>
<evidence type="ECO:0000313" key="2">
    <source>
        <dbReference type="EMBL" id="OGC57152.1"/>
    </source>
</evidence>
<reference evidence="2 3" key="1">
    <citation type="journal article" date="2016" name="Nat. Commun.">
        <title>Thousands of microbial genomes shed light on interconnected biogeochemical processes in an aquifer system.</title>
        <authorList>
            <person name="Anantharaman K."/>
            <person name="Brown C.T."/>
            <person name="Hug L.A."/>
            <person name="Sharon I."/>
            <person name="Castelle C.J."/>
            <person name="Probst A.J."/>
            <person name="Thomas B.C."/>
            <person name="Singh A."/>
            <person name="Wilkins M.J."/>
            <person name="Karaoz U."/>
            <person name="Brodie E.L."/>
            <person name="Williams K.H."/>
            <person name="Hubbard S.S."/>
            <person name="Banfield J.F."/>
        </authorList>
    </citation>
    <scope>NUCLEOTIDE SEQUENCE [LARGE SCALE GENOMIC DNA]</scope>
</reference>
<dbReference type="PANTHER" id="PTHR33383:SF1">
    <property type="entry name" value="MEMBRANE PROTEIN INSERTION EFFICIENCY FACTOR-RELATED"/>
    <property type="match status" value="1"/>
</dbReference>
<comment type="subcellular location">
    <subcellularLocation>
        <location evidence="1">Cell membrane</location>
        <topology evidence="1">Peripheral membrane protein</topology>
        <orientation evidence="1">Cytoplasmic side</orientation>
    </subcellularLocation>
</comment>
<gene>
    <name evidence="2" type="ORF">A3H26_02375</name>
</gene>
<comment type="function">
    <text evidence="1">Could be involved in insertion of integral membrane proteins into the membrane.</text>
</comment>
<dbReference type="HAMAP" id="MF_00386">
    <property type="entry name" value="UPF0161_YidD"/>
    <property type="match status" value="1"/>
</dbReference>
<evidence type="ECO:0000313" key="3">
    <source>
        <dbReference type="Proteomes" id="UP000177763"/>
    </source>
</evidence>
<proteinExistence type="inferred from homology"/>
<comment type="caution">
    <text evidence="2">The sequence shown here is derived from an EMBL/GenBank/DDBJ whole genome shotgun (WGS) entry which is preliminary data.</text>
</comment>
<accession>A0A1F4VIU4</accession>
<protein>
    <recommendedName>
        <fullName evidence="1">Putative membrane protein insertion efficiency factor</fullName>
    </recommendedName>
</protein>
<sequence>MKKLTLSLIKFYKTFLSTERFGLGVCRFEPSCSSYTHEAIQRFGAFKGVFMGLGRILRCNPFFKGGYDPVVSAK</sequence>